<dbReference type="EMBL" id="CM046394">
    <property type="protein sequence ID" value="KAI8545529.1"/>
    <property type="molecule type" value="Genomic_DNA"/>
</dbReference>
<keyword evidence="2" id="KW-1185">Reference proteome</keyword>
<evidence type="ECO:0000313" key="1">
    <source>
        <dbReference type="EMBL" id="KAI8545529.1"/>
    </source>
</evidence>
<comment type="caution">
    <text evidence="1">The sequence shown here is derived from an EMBL/GenBank/DDBJ whole genome shotgun (WGS) entry which is preliminary data.</text>
</comment>
<name>A0ACC0MY73_RHOML</name>
<reference evidence="1" key="1">
    <citation type="submission" date="2022-02" db="EMBL/GenBank/DDBJ databases">
        <title>Plant Genome Project.</title>
        <authorList>
            <person name="Zhang R.-G."/>
        </authorList>
    </citation>
    <scope>NUCLEOTIDE SEQUENCE</scope>
    <source>
        <strain evidence="1">AT1</strain>
    </source>
</reference>
<dbReference type="Proteomes" id="UP001062846">
    <property type="component" value="Chromosome 7"/>
</dbReference>
<organism evidence="1 2">
    <name type="scientific">Rhododendron molle</name>
    <name type="common">Chinese azalea</name>
    <name type="synonym">Azalea mollis</name>
    <dbReference type="NCBI Taxonomy" id="49168"/>
    <lineage>
        <taxon>Eukaryota</taxon>
        <taxon>Viridiplantae</taxon>
        <taxon>Streptophyta</taxon>
        <taxon>Embryophyta</taxon>
        <taxon>Tracheophyta</taxon>
        <taxon>Spermatophyta</taxon>
        <taxon>Magnoliopsida</taxon>
        <taxon>eudicotyledons</taxon>
        <taxon>Gunneridae</taxon>
        <taxon>Pentapetalae</taxon>
        <taxon>asterids</taxon>
        <taxon>Ericales</taxon>
        <taxon>Ericaceae</taxon>
        <taxon>Ericoideae</taxon>
        <taxon>Rhodoreae</taxon>
        <taxon>Rhododendron</taxon>
    </lineage>
</organism>
<proteinExistence type="predicted"/>
<protein>
    <submittedName>
        <fullName evidence="1">Uncharacterized protein</fullName>
    </submittedName>
</protein>
<evidence type="ECO:0000313" key="2">
    <source>
        <dbReference type="Proteomes" id="UP001062846"/>
    </source>
</evidence>
<gene>
    <name evidence="1" type="ORF">RHMOL_Rhmol07G0046600</name>
</gene>
<sequence>MSRLLIITISPINLLQEKDAALGNGGLGRLASCFLHSMATLNLPAWGCGLRYRYGLFKQCVGKEGQEKWLKTGLRKWKAIIIEATIFLVQCITSGSTLLYNHTVLPEALEKWSQAVMWKLLPRHMEIIEEIYKRFMAMIKSTQPDVESKISSMCILDNNPQKPVVRMANLFVVRAELFADYVSVWPTIFQNKANGITPRRWLQFCSPELSNIITKWIGLGTLLSGSRIISYGMIQAAAECVGGSGQDQTCTAAVDPQIWIVDQQMSRDGKISKDP</sequence>
<accession>A0ACC0MY73</accession>